<evidence type="ECO:0008006" key="5">
    <source>
        <dbReference type="Google" id="ProtNLM"/>
    </source>
</evidence>
<dbReference type="AlphaFoldDB" id="A0A1F8EDM8"/>
<dbReference type="PANTHER" id="PTHR45947">
    <property type="entry name" value="SULFOQUINOVOSYL TRANSFERASE SQD2"/>
    <property type="match status" value="1"/>
</dbReference>
<accession>A0A1F8EDM8</accession>
<dbReference type="STRING" id="1802661.A2649_01250"/>
<dbReference type="PANTHER" id="PTHR45947:SF3">
    <property type="entry name" value="SULFOQUINOVOSYL TRANSFERASE SQD2"/>
    <property type="match status" value="1"/>
</dbReference>
<dbReference type="SUPFAM" id="SSF53756">
    <property type="entry name" value="UDP-Glycosyltransferase/glycogen phosphorylase"/>
    <property type="match status" value="1"/>
</dbReference>
<name>A0A1F8EDM8_9BACT</name>
<gene>
    <name evidence="3" type="ORF">A2649_01250</name>
</gene>
<dbReference type="GO" id="GO:0016757">
    <property type="term" value="F:glycosyltransferase activity"/>
    <property type="evidence" value="ECO:0007669"/>
    <property type="project" value="InterPro"/>
</dbReference>
<proteinExistence type="predicted"/>
<dbReference type="InterPro" id="IPR001296">
    <property type="entry name" value="Glyco_trans_1"/>
</dbReference>
<reference evidence="3 4" key="1">
    <citation type="journal article" date="2016" name="Nat. Commun.">
        <title>Thousands of microbial genomes shed light on interconnected biogeochemical processes in an aquifer system.</title>
        <authorList>
            <person name="Anantharaman K."/>
            <person name="Brown C.T."/>
            <person name="Hug L.A."/>
            <person name="Sharon I."/>
            <person name="Castelle C.J."/>
            <person name="Probst A.J."/>
            <person name="Thomas B.C."/>
            <person name="Singh A."/>
            <person name="Wilkins M.J."/>
            <person name="Karaoz U."/>
            <person name="Brodie E.L."/>
            <person name="Williams K.H."/>
            <person name="Hubbard S.S."/>
            <person name="Banfield J.F."/>
        </authorList>
    </citation>
    <scope>NUCLEOTIDE SEQUENCE [LARGE SCALE GENOMIC DNA]</scope>
</reference>
<evidence type="ECO:0000313" key="4">
    <source>
        <dbReference type="Proteomes" id="UP000176893"/>
    </source>
</evidence>
<dbReference type="CDD" id="cd03801">
    <property type="entry name" value="GT4_PimA-like"/>
    <property type="match status" value="1"/>
</dbReference>
<dbReference type="EMBL" id="MGJB01000006">
    <property type="protein sequence ID" value="OGM98973.1"/>
    <property type="molecule type" value="Genomic_DNA"/>
</dbReference>
<evidence type="ECO:0000259" key="1">
    <source>
        <dbReference type="Pfam" id="PF00534"/>
    </source>
</evidence>
<protein>
    <recommendedName>
        <fullName evidence="5">Glycosyl transferase family 1 domain-containing protein</fullName>
    </recommendedName>
</protein>
<dbReference type="Gene3D" id="3.40.50.2000">
    <property type="entry name" value="Glycogen Phosphorylase B"/>
    <property type="match status" value="2"/>
</dbReference>
<evidence type="ECO:0000259" key="2">
    <source>
        <dbReference type="Pfam" id="PF13439"/>
    </source>
</evidence>
<feature type="domain" description="Glycosyltransferase subfamily 4-like N-terminal" evidence="2">
    <location>
        <begin position="18"/>
        <end position="192"/>
    </location>
</feature>
<dbReference type="Pfam" id="PF13439">
    <property type="entry name" value="Glyco_transf_4"/>
    <property type="match status" value="1"/>
</dbReference>
<evidence type="ECO:0000313" key="3">
    <source>
        <dbReference type="EMBL" id="OGM98973.1"/>
    </source>
</evidence>
<dbReference type="InterPro" id="IPR028098">
    <property type="entry name" value="Glyco_trans_4-like_N"/>
</dbReference>
<dbReference type="Pfam" id="PF00534">
    <property type="entry name" value="Glycos_transf_1"/>
    <property type="match status" value="1"/>
</dbReference>
<dbReference type="Proteomes" id="UP000176893">
    <property type="component" value="Unassembled WGS sequence"/>
</dbReference>
<dbReference type="InterPro" id="IPR050194">
    <property type="entry name" value="Glycosyltransferase_grp1"/>
</dbReference>
<sequence length="387" mass="43887">MKKVKNILIVTGIFPPDIGGPASYVRILAQRLSKDYKVKVITYSSVRKHEQDKNYQFKVKRVWKKNFWFFKHASFGLKVFFTCKNSDIVYSLSTLSGAIPSLIGARFFKKKFYLRIAGDYAWQVAVEKNKTDLLIDDFQKAKKTGWIGFLHKVQVRACKSADEIIVPSKYLAGIVRGWGVSGDKITTIYNGVAFKSADIGQEEAKKKVGIYGDILLSAGRLVPWKGFRMLIKIMPRLSDISQLFRLVIVGDGSDKKILESMVKNLGLERKVYLVGRKSQEELATYLAAADTFVLNSGYEGFSHQILEAMTAGVPVITTAVGGNKEIVRQGENGFMVKYQDEFNLIEAIRSLWQDLELREEFKKEGKKTAEHFSSEKMFEETIRVLIN</sequence>
<feature type="domain" description="Glycosyl transferase family 1" evidence="1">
    <location>
        <begin position="202"/>
        <end position="367"/>
    </location>
</feature>
<organism evidence="3 4">
    <name type="scientific">Candidatus Yanofskybacteria bacterium RIFCSPHIGHO2_01_FULL_41_26</name>
    <dbReference type="NCBI Taxonomy" id="1802661"/>
    <lineage>
        <taxon>Bacteria</taxon>
        <taxon>Candidatus Yanofskyibacteriota</taxon>
    </lineage>
</organism>
<comment type="caution">
    <text evidence="3">The sequence shown here is derived from an EMBL/GenBank/DDBJ whole genome shotgun (WGS) entry which is preliminary data.</text>
</comment>